<evidence type="ECO:0000256" key="2">
    <source>
        <dbReference type="ARBA" id="ARBA00022448"/>
    </source>
</evidence>
<feature type="transmembrane region" description="Helical" evidence="9">
    <location>
        <begin position="108"/>
        <end position="141"/>
    </location>
</feature>
<dbReference type="InterPro" id="IPR018461">
    <property type="entry name" value="Na/H_Antiport_NhaC-like_C"/>
</dbReference>
<dbReference type="InterPro" id="IPR004770">
    <property type="entry name" value="Na/H_antiport_NhaC"/>
</dbReference>
<evidence type="ECO:0000256" key="1">
    <source>
        <dbReference type="ARBA" id="ARBA00004651"/>
    </source>
</evidence>
<dbReference type="PANTHER" id="PTHR33451">
    <property type="entry name" value="MALATE-2H(+)/NA(+)-LACTATE ANTIPORTER"/>
    <property type="match status" value="1"/>
</dbReference>
<gene>
    <name evidence="11" type="primary">nhaC</name>
    <name evidence="11" type="ORF">ACFQRG_03800</name>
</gene>
<dbReference type="NCBIfam" id="TIGR00931">
    <property type="entry name" value="antiport_nhaC"/>
    <property type="match status" value="1"/>
</dbReference>
<keyword evidence="3" id="KW-0050">Antiport</keyword>
<keyword evidence="7 9" id="KW-0472">Membrane</keyword>
<reference evidence="12" key="1">
    <citation type="journal article" date="2019" name="Int. J. Syst. Evol. Microbiol.">
        <title>The Global Catalogue of Microorganisms (GCM) 10K type strain sequencing project: providing services to taxonomists for standard genome sequencing and annotation.</title>
        <authorList>
            <consortium name="The Broad Institute Genomics Platform"/>
            <consortium name="The Broad Institute Genome Sequencing Center for Infectious Disease"/>
            <person name="Wu L."/>
            <person name="Ma J."/>
        </authorList>
    </citation>
    <scope>NUCLEOTIDE SEQUENCE [LARGE SCALE GENOMIC DNA]</scope>
    <source>
        <strain evidence="12">CGMCC 1.16305</strain>
    </source>
</reference>
<evidence type="ECO:0000313" key="11">
    <source>
        <dbReference type="EMBL" id="MFC7392096.1"/>
    </source>
</evidence>
<accession>A0ABW2PRQ8</accession>
<name>A0ABW2PRQ8_9BACL</name>
<evidence type="ECO:0000256" key="9">
    <source>
        <dbReference type="SAM" id="Phobius"/>
    </source>
</evidence>
<evidence type="ECO:0000259" key="10">
    <source>
        <dbReference type="Pfam" id="PF03553"/>
    </source>
</evidence>
<evidence type="ECO:0000256" key="7">
    <source>
        <dbReference type="ARBA" id="ARBA00023136"/>
    </source>
</evidence>
<comment type="similarity">
    <text evidence="8">Belongs to the NhaC Na(+)/H(+) (TC 2.A.35) antiporter family.</text>
</comment>
<proteinExistence type="inferred from homology"/>
<comment type="caution">
    <text evidence="11">The sequence shown here is derived from an EMBL/GenBank/DDBJ whole genome shotgun (WGS) entry which is preliminary data.</text>
</comment>
<feature type="transmembrane region" description="Helical" evidence="9">
    <location>
        <begin position="435"/>
        <end position="455"/>
    </location>
</feature>
<evidence type="ECO:0000256" key="3">
    <source>
        <dbReference type="ARBA" id="ARBA00022449"/>
    </source>
</evidence>
<evidence type="ECO:0000313" key="12">
    <source>
        <dbReference type="Proteomes" id="UP001596505"/>
    </source>
</evidence>
<feature type="transmembrane region" description="Helical" evidence="9">
    <location>
        <begin position="36"/>
        <end position="54"/>
    </location>
</feature>
<evidence type="ECO:0000256" key="5">
    <source>
        <dbReference type="ARBA" id="ARBA00022692"/>
    </source>
</evidence>
<feature type="transmembrane region" description="Helical" evidence="9">
    <location>
        <begin position="66"/>
        <end position="88"/>
    </location>
</feature>
<feature type="transmembrane region" description="Helical" evidence="9">
    <location>
        <begin position="399"/>
        <end position="423"/>
    </location>
</feature>
<sequence length="477" mass="51670">MATVKLPKFWQALLPMIILLFTALMSGLKWKAGMDIPLVVGIIAAAILGIFLKHKWSDLEKFIIEGIYKGIFPCLLLFIIGAIIATWMQSGVIPSLIYYSLKLIDPHIFIPIVGLTTAILSVSIGSSFTTIATIGVAFMVVGQGMGFPPALVAGAVISGSYFGDKLSPLSETTNLEPVVCDTDLISHVKHMLWDTIPALFISIVIYYFVGLHYSTTTANLHHIKNIMNVLEHSFNLSSYLLLLPVLTIVLIIKRFPILPTLIFISVIGGIVAMVVQGNSLTQVILTVTNGFSSHTGLNDVDSLLNRGGLLSMLDVIMLIILSTALGGIMDGIGIFKAIIQPIVQKARRTGSLIFLTVVSTLIVGFASGSQHLSIILSGQGFTKTYKERGLDTKNLSRCVAAGGAVGINLVPWSVNAFFGLAMLKVNPIDYIPFSYFVILVPLINIIYGFTGFSIVKIAPAAKNPSKEPELQYREENM</sequence>
<organism evidence="11 12">
    <name type="scientific">Scopulibacillus cellulosilyticus</name>
    <dbReference type="NCBI Taxonomy" id="2665665"/>
    <lineage>
        <taxon>Bacteria</taxon>
        <taxon>Bacillati</taxon>
        <taxon>Bacillota</taxon>
        <taxon>Bacilli</taxon>
        <taxon>Bacillales</taxon>
        <taxon>Sporolactobacillaceae</taxon>
        <taxon>Scopulibacillus</taxon>
    </lineage>
</organism>
<protein>
    <submittedName>
        <fullName evidence="11">Na+/H+ antiporter NhaC</fullName>
    </submittedName>
</protein>
<feature type="transmembrane region" description="Helical" evidence="9">
    <location>
        <begin position="234"/>
        <end position="252"/>
    </location>
</feature>
<keyword evidence="2" id="KW-0813">Transport</keyword>
<keyword evidence="12" id="KW-1185">Reference proteome</keyword>
<dbReference type="EMBL" id="JBHTCO010000004">
    <property type="protein sequence ID" value="MFC7392096.1"/>
    <property type="molecule type" value="Genomic_DNA"/>
</dbReference>
<dbReference type="Proteomes" id="UP001596505">
    <property type="component" value="Unassembled WGS sequence"/>
</dbReference>
<feature type="transmembrane region" description="Helical" evidence="9">
    <location>
        <begin position="12"/>
        <end position="30"/>
    </location>
</feature>
<dbReference type="PANTHER" id="PTHR33451:SF3">
    <property type="entry name" value="MALATE-2H(+)_NA(+)-LACTATE ANTIPORTER"/>
    <property type="match status" value="1"/>
</dbReference>
<keyword evidence="5 9" id="KW-0812">Transmembrane</keyword>
<dbReference type="InterPro" id="IPR052180">
    <property type="entry name" value="NhaC_Na-H+_Antiporter"/>
</dbReference>
<evidence type="ECO:0000256" key="6">
    <source>
        <dbReference type="ARBA" id="ARBA00022989"/>
    </source>
</evidence>
<dbReference type="Pfam" id="PF03553">
    <property type="entry name" value="Na_H_antiporter"/>
    <property type="match status" value="1"/>
</dbReference>
<feature type="transmembrane region" description="Helical" evidence="9">
    <location>
        <begin position="351"/>
        <end position="379"/>
    </location>
</feature>
<dbReference type="RefSeq" id="WP_380963774.1">
    <property type="nucleotide sequence ID" value="NZ_JBHTCO010000004.1"/>
</dbReference>
<comment type="subcellular location">
    <subcellularLocation>
        <location evidence="1">Cell membrane</location>
        <topology evidence="1">Multi-pass membrane protein</topology>
    </subcellularLocation>
</comment>
<keyword evidence="4" id="KW-1003">Cell membrane</keyword>
<keyword evidence="6 9" id="KW-1133">Transmembrane helix</keyword>
<evidence type="ECO:0000256" key="8">
    <source>
        <dbReference type="ARBA" id="ARBA00038435"/>
    </source>
</evidence>
<feature type="transmembrane region" description="Helical" evidence="9">
    <location>
        <begin position="257"/>
        <end position="275"/>
    </location>
</feature>
<evidence type="ECO:0000256" key="4">
    <source>
        <dbReference type="ARBA" id="ARBA00022475"/>
    </source>
</evidence>
<feature type="transmembrane region" description="Helical" evidence="9">
    <location>
        <begin position="315"/>
        <end position="339"/>
    </location>
</feature>
<feature type="domain" description="Na+/H+ antiporter NhaC-like C-terminal" evidence="10">
    <location>
        <begin position="160"/>
        <end position="452"/>
    </location>
</feature>
<feature type="transmembrane region" description="Helical" evidence="9">
    <location>
        <begin position="196"/>
        <end position="214"/>
    </location>
</feature>